<dbReference type="EMBL" id="KZ992852">
    <property type="protein sequence ID" value="RKP06599.1"/>
    <property type="molecule type" value="Genomic_DNA"/>
</dbReference>
<evidence type="ECO:0000256" key="2">
    <source>
        <dbReference type="SAM" id="Phobius"/>
    </source>
</evidence>
<organism evidence="3 4">
    <name type="scientific">Thamnocephalis sphaerospora</name>
    <dbReference type="NCBI Taxonomy" id="78915"/>
    <lineage>
        <taxon>Eukaryota</taxon>
        <taxon>Fungi</taxon>
        <taxon>Fungi incertae sedis</taxon>
        <taxon>Zoopagomycota</taxon>
        <taxon>Zoopagomycotina</taxon>
        <taxon>Zoopagomycetes</taxon>
        <taxon>Zoopagales</taxon>
        <taxon>Sigmoideomycetaceae</taxon>
        <taxon>Thamnocephalis</taxon>
    </lineage>
</organism>
<keyword evidence="2" id="KW-0812">Transmembrane</keyword>
<feature type="transmembrane region" description="Helical" evidence="2">
    <location>
        <begin position="205"/>
        <end position="225"/>
    </location>
</feature>
<proteinExistence type="predicted"/>
<feature type="transmembrane region" description="Helical" evidence="2">
    <location>
        <begin position="12"/>
        <end position="33"/>
    </location>
</feature>
<name>A0A4V1IW77_9FUNG</name>
<evidence type="ECO:0008006" key="5">
    <source>
        <dbReference type="Google" id="ProtNLM"/>
    </source>
</evidence>
<feature type="region of interest" description="Disordered" evidence="1">
    <location>
        <begin position="316"/>
        <end position="350"/>
    </location>
</feature>
<sequence>MSPADDHTLIAASFSALEVSTTLVLTGTFWLFFTNLCSSARFLYARRHATQARLSIPIFNVVPNLIGSVTSLYALAQRAWPGAANCTMLFVLNTAMLAFGVSSITAILFIRAYYTWMQRTWLSHVGVLLVAASFAVGFSLFFVVPVHADEDKFCWVGTSISWSMAKFAIDMITNVTLSGLYLYVLRQTLRNGFSVPLYQKLYREGLVATFLVIASSIITAVLVLHRVAADYAAFIYGLDAVLNATIVNWMLCQRRGRTRSTPTEQVATEQPIQLDTYHVSQTTRTTAPASRLAARGRNGSYYFGTQPRGGRAMAWSGVRHDASHHQQHASVSSVSRQSRHSPAASSQTLSDNAINTYYRLPDGNARDEINL</sequence>
<feature type="transmembrane region" description="Helical" evidence="2">
    <location>
        <begin position="231"/>
        <end position="251"/>
    </location>
</feature>
<dbReference type="AlphaFoldDB" id="A0A4V1IW77"/>
<feature type="transmembrane region" description="Helical" evidence="2">
    <location>
        <begin position="164"/>
        <end position="184"/>
    </location>
</feature>
<gene>
    <name evidence="3" type="ORF">THASP1DRAFT_31585</name>
</gene>
<dbReference type="OrthoDB" id="5587891at2759"/>
<evidence type="ECO:0000313" key="3">
    <source>
        <dbReference type="EMBL" id="RKP06599.1"/>
    </source>
</evidence>
<feature type="transmembrane region" description="Helical" evidence="2">
    <location>
        <begin position="54"/>
        <end position="76"/>
    </location>
</feature>
<keyword evidence="4" id="KW-1185">Reference proteome</keyword>
<feature type="transmembrane region" description="Helical" evidence="2">
    <location>
        <begin position="121"/>
        <end position="144"/>
    </location>
</feature>
<dbReference type="Proteomes" id="UP000271241">
    <property type="component" value="Unassembled WGS sequence"/>
</dbReference>
<evidence type="ECO:0000256" key="1">
    <source>
        <dbReference type="SAM" id="MobiDB-lite"/>
    </source>
</evidence>
<accession>A0A4V1IW77</accession>
<evidence type="ECO:0000313" key="4">
    <source>
        <dbReference type="Proteomes" id="UP000271241"/>
    </source>
</evidence>
<protein>
    <recommendedName>
        <fullName evidence="5">G-protein coupled receptors family 1 profile domain-containing protein</fullName>
    </recommendedName>
</protein>
<feature type="transmembrane region" description="Helical" evidence="2">
    <location>
        <begin position="88"/>
        <end position="109"/>
    </location>
</feature>
<keyword evidence="2" id="KW-0472">Membrane</keyword>
<keyword evidence="2" id="KW-1133">Transmembrane helix</keyword>
<reference evidence="4" key="1">
    <citation type="journal article" date="2018" name="Nat. Microbiol.">
        <title>Leveraging single-cell genomics to expand the fungal tree of life.</title>
        <authorList>
            <person name="Ahrendt S.R."/>
            <person name="Quandt C.A."/>
            <person name="Ciobanu D."/>
            <person name="Clum A."/>
            <person name="Salamov A."/>
            <person name="Andreopoulos B."/>
            <person name="Cheng J.F."/>
            <person name="Woyke T."/>
            <person name="Pelin A."/>
            <person name="Henrissat B."/>
            <person name="Reynolds N.K."/>
            <person name="Benny G.L."/>
            <person name="Smith M.E."/>
            <person name="James T.Y."/>
            <person name="Grigoriev I.V."/>
        </authorList>
    </citation>
    <scope>NUCLEOTIDE SEQUENCE [LARGE SCALE GENOMIC DNA]</scope>
    <source>
        <strain evidence="4">RSA 1356</strain>
    </source>
</reference>